<name>A0ACC4BR14_POPAL</name>
<dbReference type="Proteomes" id="UP000309997">
    <property type="component" value="Unassembled WGS sequence"/>
</dbReference>
<dbReference type="EMBL" id="RCHU02000009">
    <property type="protein sequence ID" value="KAL3580840.1"/>
    <property type="molecule type" value="Genomic_DNA"/>
</dbReference>
<evidence type="ECO:0000313" key="2">
    <source>
        <dbReference type="Proteomes" id="UP000309997"/>
    </source>
</evidence>
<keyword evidence="2" id="KW-1185">Reference proteome</keyword>
<comment type="caution">
    <text evidence="1">The sequence shown here is derived from an EMBL/GenBank/DDBJ whole genome shotgun (WGS) entry which is preliminary data.</text>
</comment>
<accession>A0ACC4BR14</accession>
<protein>
    <submittedName>
        <fullName evidence="1">Uncharacterized protein</fullName>
    </submittedName>
</protein>
<gene>
    <name evidence="1" type="ORF">D5086_018675</name>
</gene>
<evidence type="ECO:0000313" key="1">
    <source>
        <dbReference type="EMBL" id="KAL3580840.1"/>
    </source>
</evidence>
<organism evidence="1 2">
    <name type="scientific">Populus alba</name>
    <name type="common">White poplar</name>
    <dbReference type="NCBI Taxonomy" id="43335"/>
    <lineage>
        <taxon>Eukaryota</taxon>
        <taxon>Viridiplantae</taxon>
        <taxon>Streptophyta</taxon>
        <taxon>Embryophyta</taxon>
        <taxon>Tracheophyta</taxon>
        <taxon>Spermatophyta</taxon>
        <taxon>Magnoliopsida</taxon>
        <taxon>eudicotyledons</taxon>
        <taxon>Gunneridae</taxon>
        <taxon>Pentapetalae</taxon>
        <taxon>rosids</taxon>
        <taxon>fabids</taxon>
        <taxon>Malpighiales</taxon>
        <taxon>Salicaceae</taxon>
        <taxon>Saliceae</taxon>
        <taxon>Populus</taxon>
    </lineage>
</organism>
<sequence length="343" mass="37933">MERTSRDSEMKEEEDVQAGVDIWKYVLGFAGIAVVKCAIELGIAEAIENHEGPMALSELSSTLGCVPFSLDRIMRFLVHHHFFKEEPTIQGTAGYVHTPLSRRLLRQGEDSMADYILLESSPVMLAPWHHLSSRVRVNGTAAFEAAYGGDIWKYAAANPAFNRLINDAMACDARLAVSAIIESCPKLFDTGIKTLVDVGGGNGTALGKFVKAFPWIEGINFDLPHVVSVAAKCEGVKQVGGDMFDSVPKADAVFIMKVLQDWNNDDCVRILKKCSYMDCLFSMFKSVNFSSFFSFPLQKFLIGSVKSWAVIHRVDVAGWHLKKERLDGNNLNLGYDHLTSTIS</sequence>
<proteinExistence type="predicted"/>
<reference evidence="1 2" key="1">
    <citation type="journal article" date="2024" name="Plant Biotechnol. J.">
        <title>Genome and CRISPR/Cas9 system of a widespread forest tree (Populus alba) in the world.</title>
        <authorList>
            <person name="Liu Y.J."/>
            <person name="Jiang P.F."/>
            <person name="Han X.M."/>
            <person name="Li X.Y."/>
            <person name="Wang H.M."/>
            <person name="Wang Y.J."/>
            <person name="Wang X.X."/>
            <person name="Zeng Q.Y."/>
        </authorList>
    </citation>
    <scope>NUCLEOTIDE SEQUENCE [LARGE SCALE GENOMIC DNA]</scope>
    <source>
        <strain evidence="2">cv. PAL-ZL1</strain>
    </source>
</reference>